<evidence type="ECO:0000259" key="9">
    <source>
        <dbReference type="Pfam" id="PF12161"/>
    </source>
</evidence>
<organism evidence="10 11">
    <name type="scientific">Persicitalea jodogahamensis</name>
    <dbReference type="NCBI Taxonomy" id="402147"/>
    <lineage>
        <taxon>Bacteria</taxon>
        <taxon>Pseudomonadati</taxon>
        <taxon>Bacteroidota</taxon>
        <taxon>Cytophagia</taxon>
        <taxon>Cytophagales</taxon>
        <taxon>Spirosomataceae</taxon>
        <taxon>Persicitalea</taxon>
    </lineage>
</organism>
<keyword evidence="11" id="KW-1185">Reference proteome</keyword>
<evidence type="ECO:0000256" key="7">
    <source>
        <dbReference type="ARBA" id="ARBA00047942"/>
    </source>
</evidence>
<gene>
    <name evidence="10" type="ORF">GCM10007390_43720</name>
</gene>
<dbReference type="InterPro" id="IPR022749">
    <property type="entry name" value="D12N6_MeTrfase_N"/>
</dbReference>
<keyword evidence="3 10" id="KW-0489">Methyltransferase</keyword>
<dbReference type="EC" id="2.1.1.72" evidence="2"/>
<evidence type="ECO:0000256" key="4">
    <source>
        <dbReference type="ARBA" id="ARBA00022679"/>
    </source>
</evidence>
<dbReference type="PROSITE" id="PS00092">
    <property type="entry name" value="N6_MTASE"/>
    <property type="match status" value="1"/>
</dbReference>
<dbReference type="GO" id="GO:0003677">
    <property type="term" value="F:DNA binding"/>
    <property type="evidence" value="ECO:0007669"/>
    <property type="project" value="InterPro"/>
</dbReference>
<dbReference type="InterPro" id="IPR038333">
    <property type="entry name" value="T1MK-like_N_sf"/>
</dbReference>
<dbReference type="Proteomes" id="UP000598271">
    <property type="component" value="Unassembled WGS sequence"/>
</dbReference>
<dbReference type="RefSeq" id="WP_189567371.1">
    <property type="nucleotide sequence ID" value="NZ_BMXF01000005.1"/>
</dbReference>
<keyword evidence="6" id="KW-0680">Restriction system</keyword>
<dbReference type="AlphaFoldDB" id="A0A8J3D758"/>
<evidence type="ECO:0000256" key="3">
    <source>
        <dbReference type="ARBA" id="ARBA00022603"/>
    </source>
</evidence>
<dbReference type="InterPro" id="IPR029063">
    <property type="entry name" value="SAM-dependent_MTases_sf"/>
</dbReference>
<dbReference type="Pfam" id="PF12161">
    <property type="entry name" value="HsdM_N"/>
    <property type="match status" value="1"/>
</dbReference>
<dbReference type="GO" id="GO:0032259">
    <property type="term" value="P:methylation"/>
    <property type="evidence" value="ECO:0007669"/>
    <property type="project" value="UniProtKB-KW"/>
</dbReference>
<comment type="similarity">
    <text evidence="1">Belongs to the N(4)/N(6)-methyltransferase family.</text>
</comment>
<comment type="caution">
    <text evidence="10">The sequence shown here is derived from an EMBL/GenBank/DDBJ whole genome shotgun (WGS) entry which is preliminary data.</text>
</comment>
<comment type="catalytic activity">
    <reaction evidence="7">
        <text>a 2'-deoxyadenosine in DNA + S-adenosyl-L-methionine = an N(6)-methyl-2'-deoxyadenosine in DNA + S-adenosyl-L-homocysteine + H(+)</text>
        <dbReference type="Rhea" id="RHEA:15197"/>
        <dbReference type="Rhea" id="RHEA-COMP:12418"/>
        <dbReference type="Rhea" id="RHEA-COMP:12419"/>
        <dbReference type="ChEBI" id="CHEBI:15378"/>
        <dbReference type="ChEBI" id="CHEBI:57856"/>
        <dbReference type="ChEBI" id="CHEBI:59789"/>
        <dbReference type="ChEBI" id="CHEBI:90615"/>
        <dbReference type="ChEBI" id="CHEBI:90616"/>
        <dbReference type="EC" id="2.1.1.72"/>
    </reaction>
</comment>
<evidence type="ECO:0000259" key="8">
    <source>
        <dbReference type="Pfam" id="PF02384"/>
    </source>
</evidence>
<evidence type="ECO:0000313" key="11">
    <source>
        <dbReference type="Proteomes" id="UP000598271"/>
    </source>
</evidence>
<dbReference type="GO" id="GO:0009307">
    <property type="term" value="P:DNA restriction-modification system"/>
    <property type="evidence" value="ECO:0007669"/>
    <property type="project" value="UniProtKB-KW"/>
</dbReference>
<dbReference type="InterPro" id="IPR003356">
    <property type="entry name" value="DNA_methylase_A-5"/>
</dbReference>
<evidence type="ECO:0000256" key="6">
    <source>
        <dbReference type="ARBA" id="ARBA00022747"/>
    </source>
</evidence>
<evidence type="ECO:0000256" key="2">
    <source>
        <dbReference type="ARBA" id="ARBA00011900"/>
    </source>
</evidence>
<dbReference type="PANTHER" id="PTHR42933">
    <property type="entry name" value="SLR6095 PROTEIN"/>
    <property type="match status" value="1"/>
</dbReference>
<dbReference type="InterPro" id="IPR002052">
    <property type="entry name" value="DNA_methylase_N6_adenine_CS"/>
</dbReference>
<dbReference type="PANTHER" id="PTHR42933:SF3">
    <property type="entry name" value="TYPE I RESTRICTION ENZYME MJAVIII METHYLASE SUBUNIT"/>
    <property type="match status" value="1"/>
</dbReference>
<reference evidence="10 11" key="1">
    <citation type="journal article" date="2014" name="Int. J. Syst. Evol. Microbiol.">
        <title>Complete genome sequence of Corynebacterium casei LMG S-19264T (=DSM 44701T), isolated from a smear-ripened cheese.</title>
        <authorList>
            <consortium name="US DOE Joint Genome Institute (JGI-PGF)"/>
            <person name="Walter F."/>
            <person name="Albersmeier A."/>
            <person name="Kalinowski J."/>
            <person name="Ruckert C."/>
        </authorList>
    </citation>
    <scope>NUCLEOTIDE SEQUENCE [LARGE SCALE GENOMIC DNA]</scope>
    <source>
        <strain evidence="10 11">KCTC 12866</strain>
    </source>
</reference>
<accession>A0A8J3D758</accession>
<feature type="domain" description="N6 adenine-specific DNA methyltransferase N-terminal" evidence="9">
    <location>
        <begin position="6"/>
        <end position="131"/>
    </location>
</feature>
<dbReference type="SUPFAM" id="SSF53335">
    <property type="entry name" value="S-adenosyl-L-methionine-dependent methyltransferases"/>
    <property type="match status" value="1"/>
</dbReference>
<dbReference type="Pfam" id="PF02384">
    <property type="entry name" value="N6_Mtase"/>
    <property type="match status" value="1"/>
</dbReference>
<sequence>MTQSQLEKYLWGAATYLRGHIDAGDYKQYIFPLLFFKRISDVYDEEYAAALALSDGDLEYAAFEENHRFQIPKGSHWNDVREQTVNVGVALQDAMREIEKANPETLFGIFGDASWTNKDRLSDETLLNLMEHYSQHKLNMANVPDDQLGNGYEYLIKQFADDSGHTAAEFYTNRTVVRLMTLMMDPQPGESVYDPTCGSGGLLLNCALQLKANGQEYRSLKLYGQEINLITSAIARMNMFMHGIEEFQIVRGDTLSAPGLLYNDELRQFNVILANPPYSIKAWDRKAFESDPYGRNLWGTPPQGCADYAFQQHIQKSLDPQNGRSISLWPHGILFRDSEATMRRAMIEQDVVECVIGLGPNLFYNSPMEACLLVTNNHKRPEQQGKVLFINAVKKVRQDKNIAFLEEAHIQTIFQAYKSYRDIPDLARVVDTEEIEANNGKLAINLYVQPEKEDTGETLTFEQTLHNWEESSKALKNSMENLFATLV</sequence>
<dbReference type="Gene3D" id="3.40.50.150">
    <property type="entry name" value="Vaccinia Virus protein VP39"/>
    <property type="match status" value="1"/>
</dbReference>
<dbReference type="EMBL" id="BMXF01000005">
    <property type="protein sequence ID" value="GHB83828.1"/>
    <property type="molecule type" value="Genomic_DNA"/>
</dbReference>
<evidence type="ECO:0000313" key="10">
    <source>
        <dbReference type="EMBL" id="GHB83828.1"/>
    </source>
</evidence>
<name>A0A8J3D758_9BACT</name>
<dbReference type="GO" id="GO:0008170">
    <property type="term" value="F:N-methyltransferase activity"/>
    <property type="evidence" value="ECO:0007669"/>
    <property type="project" value="InterPro"/>
</dbReference>
<keyword evidence="5" id="KW-0949">S-adenosyl-L-methionine</keyword>
<feature type="domain" description="DNA methylase adenine-specific" evidence="8">
    <location>
        <begin position="145"/>
        <end position="454"/>
    </location>
</feature>
<evidence type="ECO:0000256" key="5">
    <source>
        <dbReference type="ARBA" id="ARBA00022691"/>
    </source>
</evidence>
<protein>
    <recommendedName>
        <fullName evidence="2">site-specific DNA-methyltransferase (adenine-specific)</fullName>
        <ecNumber evidence="2">2.1.1.72</ecNumber>
    </recommendedName>
</protein>
<dbReference type="InterPro" id="IPR051537">
    <property type="entry name" value="DNA_Adenine_Mtase"/>
</dbReference>
<proteinExistence type="inferred from homology"/>
<evidence type="ECO:0000256" key="1">
    <source>
        <dbReference type="ARBA" id="ARBA00006594"/>
    </source>
</evidence>
<dbReference type="GO" id="GO:0009007">
    <property type="term" value="F:site-specific DNA-methyltransferase (adenine-specific) activity"/>
    <property type="evidence" value="ECO:0007669"/>
    <property type="project" value="UniProtKB-EC"/>
</dbReference>
<dbReference type="PRINTS" id="PR00507">
    <property type="entry name" value="N12N6MTFRASE"/>
</dbReference>
<dbReference type="Gene3D" id="1.20.1260.30">
    <property type="match status" value="1"/>
</dbReference>
<keyword evidence="4" id="KW-0808">Transferase</keyword>